<evidence type="ECO:0000256" key="1">
    <source>
        <dbReference type="SAM" id="MobiDB-lite"/>
    </source>
</evidence>
<dbReference type="EMBL" id="CM007650">
    <property type="protein sequence ID" value="ONM51167.1"/>
    <property type="molecule type" value="Genomic_DNA"/>
</dbReference>
<dbReference type="PANTHER" id="PTHR23054">
    <property type="entry name" value="TERNARY COMPLEX FACTOR MIP1, LEUCINE-ZIPPER-RELATED"/>
    <property type="match status" value="1"/>
</dbReference>
<feature type="compositionally biased region" description="Low complexity" evidence="1">
    <location>
        <begin position="96"/>
        <end position="106"/>
    </location>
</feature>
<dbReference type="InterPro" id="IPR006869">
    <property type="entry name" value="DUF547"/>
</dbReference>
<dbReference type="Pfam" id="PF04784">
    <property type="entry name" value="DUF547"/>
    <property type="match status" value="1"/>
</dbReference>
<name>A0A1D6HRQ5_MAIZE</name>
<sequence length="585" mass="63857">MAVMVRTARTHTNVQIQQLETRLRDQQVVRGALEKALGPEPEPEPDDDGAGPRPLTLQNESPALKLIREVATLELEIKHLEHYLLALYRKAFEQQQAPTTTTALPPSDDRRDAARKLSVSSRPDDETPRARAPVIRGGGGNGRRNGGTADDCSPSSTCPRRTAADSDPAGLRSQSALSFRGAWSSSSSTSSRISPTEDSLARALRSCHSQPFSFLEQGETTAPSGGVVSLADYLGTSVADHIPETPSNLSEEMVRCMAGVYCRLADPPLLARHRPSASSASASLSSAASAVSPTQCLGGGDNNTWSPTSSSSYHCGRRDAARLVINPFRVEGVKELLILYRLETVDLRRMTGGEKLAFWINVHNALVMHAYLKYGVPQQNQLKTTTSLLVKAECKIAGRAINAAAIQGLVLGCTAHCSSGHWLRALLRYPRTTTKASRRASRAGGEEWRAFAVRQPEPLLRFALCSGSHSDPAVRVYFPKRLAQQLEAAREEYVRATAGVRKDDRRVLLPRLLDAYARDAGLTADRLLDAVQRCLPETLRTAVQRCRRRGDGPGAAKAVVEWVPHRRSFRYLLARDLAFPHLSLS</sequence>
<dbReference type="OMA" id="ADPPMTH"/>
<feature type="domain" description="Ternary complex factor MIP1 leucine-zipper" evidence="3">
    <location>
        <begin position="15"/>
        <end position="94"/>
    </location>
</feature>
<dbReference type="SMR" id="A0A1D6HRQ5"/>
<dbReference type="InterPro" id="IPR025757">
    <property type="entry name" value="MIP1_Leuzipper"/>
</dbReference>
<feature type="compositionally biased region" description="Gly residues" evidence="1">
    <location>
        <begin position="136"/>
        <end position="145"/>
    </location>
</feature>
<evidence type="ECO:0000259" key="2">
    <source>
        <dbReference type="Pfam" id="PF04784"/>
    </source>
</evidence>
<reference evidence="4" key="1">
    <citation type="submission" date="2015-12" db="EMBL/GenBank/DDBJ databases">
        <title>Update maize B73 reference genome by single molecule sequencing technologies.</title>
        <authorList>
            <consortium name="Maize Genome Sequencing Project"/>
            <person name="Ware D."/>
        </authorList>
    </citation>
    <scope>NUCLEOTIDE SEQUENCE [LARGE SCALE GENOMIC DNA]</scope>
    <source>
        <tissue evidence="4">Seedling</tissue>
    </source>
</reference>
<dbReference type="AlphaFoldDB" id="A0A1D6HRQ5"/>
<feature type="domain" description="DUF547" evidence="2">
    <location>
        <begin position="348"/>
        <end position="494"/>
    </location>
</feature>
<organism evidence="4">
    <name type="scientific">Zea mays</name>
    <name type="common">Maize</name>
    <dbReference type="NCBI Taxonomy" id="4577"/>
    <lineage>
        <taxon>Eukaryota</taxon>
        <taxon>Viridiplantae</taxon>
        <taxon>Streptophyta</taxon>
        <taxon>Embryophyta</taxon>
        <taxon>Tracheophyta</taxon>
        <taxon>Spermatophyta</taxon>
        <taxon>Magnoliopsida</taxon>
        <taxon>Liliopsida</taxon>
        <taxon>Poales</taxon>
        <taxon>Poaceae</taxon>
        <taxon>PACMAD clade</taxon>
        <taxon>Panicoideae</taxon>
        <taxon>Andropogonodae</taxon>
        <taxon>Andropogoneae</taxon>
        <taxon>Tripsacinae</taxon>
        <taxon>Zea</taxon>
    </lineage>
</organism>
<gene>
    <name evidence="4" type="ORF">ZEAMMB73_Zm00001d018719</name>
</gene>
<evidence type="ECO:0000313" key="4">
    <source>
        <dbReference type="EMBL" id="ONM51167.1"/>
    </source>
</evidence>
<accession>A0A1D6HRQ5</accession>
<dbReference type="PANTHER" id="PTHR23054:SF55">
    <property type="entry name" value="ELECTRON TRANSPORTER"/>
    <property type="match status" value="1"/>
</dbReference>
<evidence type="ECO:0000259" key="3">
    <source>
        <dbReference type="Pfam" id="PF14389"/>
    </source>
</evidence>
<feature type="region of interest" description="Disordered" evidence="1">
    <location>
        <begin position="34"/>
        <end position="58"/>
    </location>
</feature>
<dbReference type="PaxDb" id="4577-GRMZM2G350205_P04"/>
<dbReference type="InParanoid" id="A0A1D6HRQ5"/>
<dbReference type="Pfam" id="PF14389">
    <property type="entry name" value="Lzipper-MIP1"/>
    <property type="match status" value="1"/>
</dbReference>
<proteinExistence type="predicted"/>
<feature type="region of interest" description="Disordered" evidence="1">
    <location>
        <begin position="96"/>
        <end position="172"/>
    </location>
</feature>
<dbReference type="ExpressionAtlas" id="A0A1D6HRQ5">
    <property type="expression patterns" value="baseline and differential"/>
</dbReference>
<dbReference type="eggNOG" id="ENOG502QQYA">
    <property type="taxonomic scope" value="Eukaryota"/>
</dbReference>
<protein>
    <submittedName>
        <fullName evidence="4">Electron transporter</fullName>
    </submittedName>
</protein>